<keyword evidence="2" id="KW-0547">Nucleotide-binding</keyword>
<organism evidence="6 7">
    <name type="scientific">Nakamurella multipartita (strain ATCC 700099 / DSM 44233 / CIP 104796 / JCM 9543 / NBRC 105858 / Y-104)</name>
    <name type="common">Microsphaera multipartita</name>
    <dbReference type="NCBI Taxonomy" id="479431"/>
    <lineage>
        <taxon>Bacteria</taxon>
        <taxon>Bacillati</taxon>
        <taxon>Actinomycetota</taxon>
        <taxon>Actinomycetes</taxon>
        <taxon>Nakamurellales</taxon>
        <taxon>Nakamurellaceae</taxon>
        <taxon>Nakamurella</taxon>
    </lineage>
</organism>
<proteinExistence type="inferred from homology"/>
<feature type="domain" description="UspA" evidence="5">
    <location>
        <begin position="84"/>
        <end position="221"/>
    </location>
</feature>
<dbReference type="FunCoup" id="C8XGK8">
    <property type="interactions" value="1"/>
</dbReference>
<keyword evidence="3" id="KW-0067">ATP-binding</keyword>
<feature type="region of interest" description="Disordered" evidence="4">
    <location>
        <begin position="42"/>
        <end position="81"/>
    </location>
</feature>
<gene>
    <name evidence="6" type="ordered locus">Namu_1801</name>
</gene>
<dbReference type="STRING" id="479431.Namu_1801"/>
<dbReference type="PANTHER" id="PTHR46268:SF27">
    <property type="entry name" value="UNIVERSAL STRESS PROTEIN RV2623"/>
    <property type="match status" value="1"/>
</dbReference>
<dbReference type="InterPro" id="IPR014729">
    <property type="entry name" value="Rossmann-like_a/b/a_fold"/>
</dbReference>
<feature type="compositionally biased region" description="Low complexity" evidence="4">
    <location>
        <begin position="50"/>
        <end position="63"/>
    </location>
</feature>
<comment type="similarity">
    <text evidence="1">Belongs to the universal stress protein A family.</text>
</comment>
<dbReference type="PANTHER" id="PTHR46268">
    <property type="entry name" value="STRESS RESPONSE PROTEIN NHAX"/>
    <property type="match status" value="1"/>
</dbReference>
<dbReference type="HOGENOM" id="CLU_049301_2_3_11"/>
<name>C8XGK8_NAKMY</name>
<dbReference type="SUPFAM" id="SSF52402">
    <property type="entry name" value="Adenine nucleotide alpha hydrolases-like"/>
    <property type="match status" value="2"/>
</dbReference>
<evidence type="ECO:0000313" key="6">
    <source>
        <dbReference type="EMBL" id="ACV78191.1"/>
    </source>
</evidence>
<evidence type="ECO:0000313" key="7">
    <source>
        <dbReference type="Proteomes" id="UP000002218"/>
    </source>
</evidence>
<dbReference type="InterPro" id="IPR006015">
    <property type="entry name" value="Universal_stress_UspA"/>
</dbReference>
<evidence type="ECO:0000256" key="2">
    <source>
        <dbReference type="ARBA" id="ARBA00022741"/>
    </source>
</evidence>
<dbReference type="RefSeq" id="WP_015747093.1">
    <property type="nucleotide sequence ID" value="NC_013235.1"/>
</dbReference>
<feature type="compositionally biased region" description="Basic and acidic residues" evidence="4">
    <location>
        <begin position="69"/>
        <end position="78"/>
    </location>
</feature>
<dbReference type="Proteomes" id="UP000002218">
    <property type="component" value="Chromosome"/>
</dbReference>
<accession>C8XGK8</accession>
<dbReference type="KEGG" id="nml:Namu_1801"/>
<keyword evidence="7" id="KW-1185">Reference proteome</keyword>
<feature type="domain" description="UspA" evidence="5">
    <location>
        <begin position="230"/>
        <end position="366"/>
    </location>
</feature>
<dbReference type="AlphaFoldDB" id="C8XGK8"/>
<dbReference type="InterPro" id="IPR006016">
    <property type="entry name" value="UspA"/>
</dbReference>
<reference evidence="6 7" key="2">
    <citation type="journal article" date="2010" name="Stand. Genomic Sci.">
        <title>Complete genome sequence of Nakamurella multipartita type strain (Y-104).</title>
        <authorList>
            <person name="Tice H."/>
            <person name="Mayilraj S."/>
            <person name="Sims D."/>
            <person name="Lapidus A."/>
            <person name="Nolan M."/>
            <person name="Lucas S."/>
            <person name="Glavina Del Rio T."/>
            <person name="Copeland A."/>
            <person name="Cheng J.F."/>
            <person name="Meincke L."/>
            <person name="Bruce D."/>
            <person name="Goodwin L."/>
            <person name="Pitluck S."/>
            <person name="Ivanova N."/>
            <person name="Mavromatis K."/>
            <person name="Ovchinnikova G."/>
            <person name="Pati A."/>
            <person name="Chen A."/>
            <person name="Palaniappan K."/>
            <person name="Land M."/>
            <person name="Hauser L."/>
            <person name="Chang Y.J."/>
            <person name="Jeffries C.D."/>
            <person name="Detter J.C."/>
            <person name="Brettin T."/>
            <person name="Rohde M."/>
            <person name="Goker M."/>
            <person name="Bristow J."/>
            <person name="Eisen J.A."/>
            <person name="Markowitz V."/>
            <person name="Hugenholtz P."/>
            <person name="Kyrpides N.C."/>
            <person name="Klenk H.P."/>
            <person name="Chen F."/>
        </authorList>
    </citation>
    <scope>NUCLEOTIDE SEQUENCE [LARGE SCALE GENOMIC DNA]</scope>
    <source>
        <strain evidence="7">ATCC 700099 / DSM 44233 / CIP 104796 / JCM 9543 / NBRC 105858 / Y-104</strain>
    </source>
</reference>
<sequence length="373" mass="38950">MNPLEESRAVHEAQRGVVTRAGGVTSHEHALQQYLVAAQYGVTRGDRPQPDAAAPPAAPPAAQTVADESSDRTDRRSEYPAGAVVVGVDDSAGARAAAAWGADEAVRRHAPLVLVHAYRLPATGGFPGYNPVPDDLLEQLRAAGDHLLRRIGEEVAGRHPDLPVVRSLVHGRAEVALREASGQARLTVVGNAPSSRVAGALLGSVALAVTSSNPVPVAVVHAGHQVADGPIVVGVDGSPLSEAAVAFAFDEAALRGVELVAVHAWNDVYLDSRRLEPLLIDPQTLLEQERALLGERLAGWGEKYPDVPVRQVLLHQRPVQALLGYADSAGAMVVGSHGRGGFAGMLLGSTGHALATHGQCPVIVVRNAVDRAR</sequence>
<evidence type="ECO:0000259" key="5">
    <source>
        <dbReference type="Pfam" id="PF00582"/>
    </source>
</evidence>
<evidence type="ECO:0000256" key="4">
    <source>
        <dbReference type="SAM" id="MobiDB-lite"/>
    </source>
</evidence>
<dbReference type="GO" id="GO:0005524">
    <property type="term" value="F:ATP binding"/>
    <property type="evidence" value="ECO:0007669"/>
    <property type="project" value="UniProtKB-KW"/>
</dbReference>
<dbReference type="PRINTS" id="PR01438">
    <property type="entry name" value="UNVRSLSTRESS"/>
</dbReference>
<dbReference type="Pfam" id="PF00582">
    <property type="entry name" value="Usp"/>
    <property type="match status" value="2"/>
</dbReference>
<reference evidence="7" key="1">
    <citation type="submission" date="2009-09" db="EMBL/GenBank/DDBJ databases">
        <title>The complete genome of Nakamurella multipartita DSM 44233.</title>
        <authorList>
            <consortium name="US DOE Joint Genome Institute (JGI-PGF)"/>
            <person name="Lucas S."/>
            <person name="Copeland A."/>
            <person name="Lapidus A."/>
            <person name="Glavina del Rio T."/>
            <person name="Dalin E."/>
            <person name="Tice H."/>
            <person name="Bruce D."/>
            <person name="Goodwin L."/>
            <person name="Pitluck S."/>
            <person name="Kyrpides N."/>
            <person name="Mavromatis K."/>
            <person name="Ivanova N."/>
            <person name="Ovchinnikova G."/>
            <person name="Sims D."/>
            <person name="Meincke L."/>
            <person name="Brettin T."/>
            <person name="Detter J.C."/>
            <person name="Han C."/>
            <person name="Larimer F."/>
            <person name="Land M."/>
            <person name="Hauser L."/>
            <person name="Markowitz V."/>
            <person name="Cheng J.-F."/>
            <person name="Hugenholtz P."/>
            <person name="Woyke T."/>
            <person name="Wu D."/>
            <person name="Klenk H.-P."/>
            <person name="Eisen J.A."/>
        </authorList>
    </citation>
    <scope>NUCLEOTIDE SEQUENCE [LARGE SCALE GENOMIC DNA]</scope>
    <source>
        <strain evidence="7">ATCC 700099 / DSM 44233 / CIP 104796 / JCM 9543 / NBRC 105858 / Y-104</strain>
    </source>
</reference>
<dbReference type="InParanoid" id="C8XGK8"/>
<protein>
    <submittedName>
        <fullName evidence="6">UspA domain protein</fullName>
    </submittedName>
</protein>
<dbReference type="SMR" id="C8XGK8"/>
<dbReference type="Gene3D" id="3.40.50.620">
    <property type="entry name" value="HUPs"/>
    <property type="match status" value="2"/>
</dbReference>
<evidence type="ECO:0000256" key="3">
    <source>
        <dbReference type="ARBA" id="ARBA00022840"/>
    </source>
</evidence>
<dbReference type="EMBL" id="CP001737">
    <property type="protein sequence ID" value="ACV78191.1"/>
    <property type="molecule type" value="Genomic_DNA"/>
</dbReference>
<dbReference type="OrthoDB" id="3174546at2"/>
<evidence type="ECO:0000256" key="1">
    <source>
        <dbReference type="ARBA" id="ARBA00008791"/>
    </source>
</evidence>
<dbReference type="eggNOG" id="COG0589">
    <property type="taxonomic scope" value="Bacteria"/>
</dbReference>